<dbReference type="SUPFAM" id="SSF81653">
    <property type="entry name" value="Calcium ATPase, transduction domain A"/>
    <property type="match status" value="1"/>
</dbReference>
<feature type="transmembrane region" description="Helical" evidence="11">
    <location>
        <begin position="81"/>
        <end position="101"/>
    </location>
</feature>
<dbReference type="InterPro" id="IPR018303">
    <property type="entry name" value="ATPase_P-typ_P_site"/>
</dbReference>
<dbReference type="PANTHER" id="PTHR24093:SF506">
    <property type="entry name" value="CATION-TRANSPORTING ATPASE PMA1"/>
    <property type="match status" value="1"/>
</dbReference>
<evidence type="ECO:0000256" key="1">
    <source>
        <dbReference type="ARBA" id="ARBA00004141"/>
    </source>
</evidence>
<evidence type="ECO:0000256" key="11">
    <source>
        <dbReference type="SAM" id="Phobius"/>
    </source>
</evidence>
<evidence type="ECO:0000313" key="14">
    <source>
        <dbReference type="Proteomes" id="UP000289497"/>
    </source>
</evidence>
<protein>
    <submittedName>
        <fullName evidence="13">Calcium-transporting ATPase lmo0841</fullName>
        <ecNumber evidence="13">3.6.3.8</ecNumber>
    </submittedName>
</protein>
<proteinExistence type="inferred from homology"/>
<dbReference type="PROSITE" id="PS00154">
    <property type="entry name" value="ATPASE_E1_E2"/>
    <property type="match status" value="1"/>
</dbReference>
<dbReference type="InterPro" id="IPR044492">
    <property type="entry name" value="P_typ_ATPase_HD_dom"/>
</dbReference>
<dbReference type="InterPro" id="IPR059000">
    <property type="entry name" value="ATPase_P-type_domA"/>
</dbReference>
<feature type="transmembrane region" description="Helical" evidence="11">
    <location>
        <begin position="672"/>
        <end position="697"/>
    </location>
</feature>
<dbReference type="Gene3D" id="3.40.50.1000">
    <property type="entry name" value="HAD superfamily/HAD-like"/>
    <property type="match status" value="1"/>
</dbReference>
<dbReference type="SFLD" id="SFLDS00003">
    <property type="entry name" value="Haloacid_Dehalogenase"/>
    <property type="match status" value="1"/>
</dbReference>
<keyword evidence="4" id="KW-0479">Metal-binding</keyword>
<feature type="transmembrane region" description="Helical" evidence="11">
    <location>
        <begin position="760"/>
        <end position="783"/>
    </location>
</feature>
<feature type="transmembrane region" description="Helical" evidence="11">
    <location>
        <begin position="717"/>
        <end position="739"/>
    </location>
</feature>
<gene>
    <name evidence="13" type="ORF">NCTC10179_00305</name>
</gene>
<evidence type="ECO:0000256" key="5">
    <source>
        <dbReference type="ARBA" id="ARBA00022741"/>
    </source>
</evidence>
<dbReference type="InterPro" id="IPR023299">
    <property type="entry name" value="ATPase_P-typ_cyto_dom_N"/>
</dbReference>
<dbReference type="AlphaFoldDB" id="A0A449B6F1"/>
<dbReference type="GO" id="GO:0005524">
    <property type="term" value="F:ATP binding"/>
    <property type="evidence" value="ECO:0007669"/>
    <property type="project" value="UniProtKB-KW"/>
</dbReference>
<dbReference type="FunFam" id="3.40.50.1000:FF:000001">
    <property type="entry name" value="Phospholipid-transporting ATPase IC"/>
    <property type="match status" value="1"/>
</dbReference>
<dbReference type="EMBL" id="LR215039">
    <property type="protein sequence ID" value="VEU76135.1"/>
    <property type="molecule type" value="Genomic_DNA"/>
</dbReference>
<dbReference type="InterPro" id="IPR006068">
    <property type="entry name" value="ATPase_P-typ_cation-transptr_C"/>
</dbReference>
<dbReference type="SFLD" id="SFLDG00002">
    <property type="entry name" value="C1.7:_P-type_atpase_like"/>
    <property type="match status" value="1"/>
</dbReference>
<dbReference type="FunFam" id="3.40.50.1000:FF:000028">
    <property type="entry name" value="Calcium-transporting P-type ATPase, putative"/>
    <property type="match status" value="1"/>
</dbReference>
<evidence type="ECO:0000256" key="3">
    <source>
        <dbReference type="ARBA" id="ARBA00022692"/>
    </source>
</evidence>
<dbReference type="PRINTS" id="PR00120">
    <property type="entry name" value="HATPASE"/>
</dbReference>
<feature type="transmembrane region" description="Helical" evidence="11">
    <location>
        <begin position="51"/>
        <end position="69"/>
    </location>
</feature>
<evidence type="ECO:0000256" key="10">
    <source>
        <dbReference type="ARBA" id="ARBA00023136"/>
    </source>
</evidence>
<evidence type="ECO:0000259" key="12">
    <source>
        <dbReference type="SMART" id="SM00831"/>
    </source>
</evidence>
<dbReference type="NCBIfam" id="TIGR01494">
    <property type="entry name" value="ATPase_P-type"/>
    <property type="match status" value="3"/>
</dbReference>
<dbReference type="Gene3D" id="2.70.150.10">
    <property type="entry name" value="Calcium-transporting ATPase, cytoplasmic transduction domain A"/>
    <property type="match status" value="1"/>
</dbReference>
<dbReference type="KEGG" id="mcou:NCTC10179_00305"/>
<dbReference type="SUPFAM" id="SSF56784">
    <property type="entry name" value="HAD-like"/>
    <property type="match status" value="1"/>
</dbReference>
<keyword evidence="3 11" id="KW-0812">Transmembrane</keyword>
<dbReference type="PANTHER" id="PTHR24093">
    <property type="entry name" value="CATION TRANSPORTING ATPASE"/>
    <property type="match status" value="1"/>
</dbReference>
<dbReference type="InterPro" id="IPR004014">
    <property type="entry name" value="ATPase_P-typ_cation-transptr_N"/>
</dbReference>
<dbReference type="Pfam" id="PF00689">
    <property type="entry name" value="Cation_ATPase_C"/>
    <property type="match status" value="1"/>
</dbReference>
<feature type="transmembrane region" description="Helical" evidence="11">
    <location>
        <begin position="252"/>
        <end position="275"/>
    </location>
</feature>
<sequence>MNQIINNEVNLKSGLTDAQVKQLQSKFGLNEIKTHKKFSFVKSFLNQFKDFMIILLLIAATVSFAVAIYEHVSGRNSKNEIIIGYIEPIIILIVVILNSMLGTYQEYKSDQAVKALEKNNQLNSKVIRNGKMISISATEIVPGDLVVLEAGDYVPADGVLVEAYNLNVVESALTGESLPVAKMVIDQDLSDKPLGDQLNRVFSGTYVTNGRAIVHISATGNQTELGKINKLISEQELALTPLQIKLNKLSKIFGISGVILFLATTLIQILLNGFFGGWANFETYSGALVIGISLAVAAIPEGLITFTTVLLAIGVAHMTKQNAIIKSLPAIESLGSTQVICSDKTGTLTENKMKVVDFWDYEFPENNPANSKALASFVACCDAQVHVDEHGNYSEAGDPTETGILRFGIEHGITSAKVLERFPKLHSLPFDSDRKTMSVLIQGKNGKTIITKGAPDVIFAKCHNTPAQAYELNEQWSNKAYRVIAVAYKNVDENQTSIDYVDENNLTFLGLIAMIDPPRESVKASIKQAQAAGIKTVMITGDHLTTAVAIAKELNIYQEGDKAIKGEELALMSDEELRNNVHLISVYARVNPSDKLRIVKAWQYHDKVVAMTGDGVNDAPALKASEVGCAMGITGTDVSKQAADVILTDDNFNTIVGAVKSGRETYKKVKTVILNLLISSVTEIIVMLIGLFAFRFIFKNTIGGAEFFVLSASQLLWINLLTHGLPAIALGMTPSGIDVMKEKPINKRDSVFADGMGKKLLVHSLVLSLLALLAYGIVGSIAQANNIVGEEFVKVTASACFVTLGIGASLNSMNLMSSNSIFKCSPRVFYLVYVACVFSLVCVLTSAYIPGFAEIFKNVAISTYAKNHFLWIIPVVFGFGLIAYSEVVKALNAYVFKREVLI</sequence>
<keyword evidence="8" id="KW-1278">Translocase</keyword>
<dbReference type="InterPro" id="IPR023214">
    <property type="entry name" value="HAD_sf"/>
</dbReference>
<dbReference type="Pfam" id="PF00690">
    <property type="entry name" value="Cation_ATPase_N"/>
    <property type="match status" value="1"/>
</dbReference>
<feature type="domain" description="Cation-transporting P-type ATPase N-terminal" evidence="12">
    <location>
        <begin position="7"/>
        <end position="68"/>
    </location>
</feature>
<dbReference type="GO" id="GO:0005886">
    <property type="term" value="C:plasma membrane"/>
    <property type="evidence" value="ECO:0007669"/>
    <property type="project" value="TreeGrafter"/>
</dbReference>
<dbReference type="PRINTS" id="PR00119">
    <property type="entry name" value="CATATPASE"/>
</dbReference>
<feature type="transmembrane region" description="Helical" evidence="11">
    <location>
        <begin position="869"/>
        <end position="888"/>
    </location>
</feature>
<organism evidence="13 14">
    <name type="scientific">Mycoplasmopsis columboralis</name>
    <dbReference type="NCBI Taxonomy" id="171282"/>
    <lineage>
        <taxon>Bacteria</taxon>
        <taxon>Bacillati</taxon>
        <taxon>Mycoplasmatota</taxon>
        <taxon>Mycoplasmoidales</taxon>
        <taxon>Metamycoplasmataceae</taxon>
        <taxon>Mycoplasmopsis</taxon>
    </lineage>
</organism>
<dbReference type="SFLD" id="SFLDF00027">
    <property type="entry name" value="p-type_atpase"/>
    <property type="match status" value="1"/>
</dbReference>
<evidence type="ECO:0000256" key="4">
    <source>
        <dbReference type="ARBA" id="ARBA00022723"/>
    </source>
</evidence>
<dbReference type="GO" id="GO:0046872">
    <property type="term" value="F:metal ion binding"/>
    <property type="evidence" value="ECO:0007669"/>
    <property type="project" value="UniProtKB-KW"/>
</dbReference>
<comment type="similarity">
    <text evidence="2">Belongs to the cation transport ATPase (P-type) (TC 3.A.3) family. Type IIA subfamily.</text>
</comment>
<keyword evidence="5" id="KW-0547">Nucleotide-binding</keyword>
<dbReference type="SMART" id="SM00831">
    <property type="entry name" value="Cation_ATPase_N"/>
    <property type="match status" value="1"/>
</dbReference>
<accession>A0A449B6F1</accession>
<dbReference type="RefSeq" id="WP_036433882.1">
    <property type="nucleotide sequence ID" value="NZ_LR215039.1"/>
</dbReference>
<evidence type="ECO:0000256" key="9">
    <source>
        <dbReference type="ARBA" id="ARBA00022989"/>
    </source>
</evidence>
<dbReference type="InterPro" id="IPR008250">
    <property type="entry name" value="ATPase_P-typ_transduc_dom_A_sf"/>
</dbReference>
<dbReference type="GO" id="GO:0005388">
    <property type="term" value="F:P-type calcium transporter activity"/>
    <property type="evidence" value="ECO:0007669"/>
    <property type="project" value="TreeGrafter"/>
</dbReference>
<feature type="transmembrane region" description="Helical" evidence="11">
    <location>
        <begin position="287"/>
        <end position="316"/>
    </location>
</feature>
<evidence type="ECO:0000256" key="8">
    <source>
        <dbReference type="ARBA" id="ARBA00022967"/>
    </source>
</evidence>
<keyword evidence="6" id="KW-0067">ATP-binding</keyword>
<keyword evidence="14" id="KW-1185">Reference proteome</keyword>
<dbReference type="GO" id="GO:0016887">
    <property type="term" value="F:ATP hydrolysis activity"/>
    <property type="evidence" value="ECO:0007669"/>
    <property type="project" value="InterPro"/>
</dbReference>
<name>A0A449B6F1_9BACT</name>
<keyword evidence="7" id="KW-0460">Magnesium</keyword>
<evidence type="ECO:0000256" key="6">
    <source>
        <dbReference type="ARBA" id="ARBA00022840"/>
    </source>
</evidence>
<feature type="transmembrane region" description="Helical" evidence="11">
    <location>
        <begin position="828"/>
        <end position="849"/>
    </location>
</feature>
<comment type="subcellular location">
    <subcellularLocation>
        <location evidence="1">Membrane</location>
        <topology evidence="1">Multi-pass membrane protein</topology>
    </subcellularLocation>
</comment>
<evidence type="ECO:0000256" key="7">
    <source>
        <dbReference type="ARBA" id="ARBA00022842"/>
    </source>
</evidence>
<reference evidence="13 14" key="1">
    <citation type="submission" date="2019-01" db="EMBL/GenBank/DDBJ databases">
        <authorList>
            <consortium name="Pathogen Informatics"/>
        </authorList>
    </citation>
    <scope>NUCLEOTIDE SEQUENCE [LARGE SCALE GENOMIC DNA]</scope>
    <source>
        <strain evidence="13 14">NCTC10179</strain>
    </source>
</reference>
<dbReference type="InterPro" id="IPR023298">
    <property type="entry name" value="ATPase_P-typ_TM_dom_sf"/>
</dbReference>
<dbReference type="Proteomes" id="UP000289497">
    <property type="component" value="Chromosome"/>
</dbReference>
<dbReference type="Gene3D" id="1.20.1110.10">
    <property type="entry name" value="Calcium-transporting ATPase, transmembrane domain"/>
    <property type="match status" value="1"/>
</dbReference>
<evidence type="ECO:0000313" key="13">
    <source>
        <dbReference type="EMBL" id="VEU76135.1"/>
    </source>
</evidence>
<keyword evidence="9 11" id="KW-1133">Transmembrane helix</keyword>
<evidence type="ECO:0000256" key="2">
    <source>
        <dbReference type="ARBA" id="ARBA00005675"/>
    </source>
</evidence>
<keyword evidence="13" id="KW-0378">Hydrolase</keyword>
<keyword evidence="10 11" id="KW-0472">Membrane</keyword>
<dbReference type="OrthoDB" id="9813266at2"/>
<dbReference type="Gene3D" id="3.40.1110.10">
    <property type="entry name" value="Calcium-transporting ATPase, cytoplasmic domain N"/>
    <property type="match status" value="1"/>
</dbReference>
<dbReference type="Pfam" id="PF00122">
    <property type="entry name" value="E1-E2_ATPase"/>
    <property type="match status" value="1"/>
</dbReference>
<dbReference type="Pfam" id="PF13246">
    <property type="entry name" value="Cation_ATPase"/>
    <property type="match status" value="1"/>
</dbReference>
<feature type="transmembrane region" description="Helical" evidence="11">
    <location>
        <begin position="795"/>
        <end position="816"/>
    </location>
</feature>
<dbReference type="InterPro" id="IPR001757">
    <property type="entry name" value="P_typ_ATPase"/>
</dbReference>
<dbReference type="SUPFAM" id="SSF81665">
    <property type="entry name" value="Calcium ATPase, transmembrane domain M"/>
    <property type="match status" value="1"/>
</dbReference>
<dbReference type="InterPro" id="IPR036412">
    <property type="entry name" value="HAD-like_sf"/>
</dbReference>
<dbReference type="EC" id="3.6.3.8" evidence="13"/>